<sequence>MDHNFELAFNLLDEAAGRIQTQQYGITRILSHNHGNTLLTTVHEYTPETGHRLVLLANDDHGPMAAVEATAADLNTDPTTRILKVRAGDNMTFHNQPGTWSYQATHAGHTYVLTAGVGYEPMWTVSIDHCPAHAHDDLDKAMNTLLEHAAA</sequence>
<name>A0A0E4CRB5_MYCLN</name>
<dbReference type="RefSeq" id="WP_090609912.1">
    <property type="nucleotide sequence ID" value="NZ_CTEE01000002.1"/>
</dbReference>
<organism evidence="1 2">
    <name type="scientific">Mycobacterium lentiflavum</name>
    <dbReference type="NCBI Taxonomy" id="141349"/>
    <lineage>
        <taxon>Bacteria</taxon>
        <taxon>Bacillati</taxon>
        <taxon>Actinomycetota</taxon>
        <taxon>Actinomycetes</taxon>
        <taxon>Mycobacteriales</taxon>
        <taxon>Mycobacteriaceae</taxon>
        <taxon>Mycobacterium</taxon>
        <taxon>Mycobacterium simiae complex</taxon>
    </lineage>
</organism>
<protein>
    <submittedName>
        <fullName evidence="1">Uncharacterized protein</fullName>
    </submittedName>
</protein>
<evidence type="ECO:0000313" key="1">
    <source>
        <dbReference type="EMBL" id="CQD24274.1"/>
    </source>
</evidence>
<gene>
    <name evidence="1" type="ORF">BN1232_06136</name>
</gene>
<dbReference type="Proteomes" id="UP000199251">
    <property type="component" value="Unassembled WGS sequence"/>
</dbReference>
<accession>A0A0E4CRB5</accession>
<evidence type="ECO:0000313" key="2">
    <source>
        <dbReference type="Proteomes" id="UP000199251"/>
    </source>
</evidence>
<reference evidence="1 2" key="1">
    <citation type="submission" date="2015-03" db="EMBL/GenBank/DDBJ databases">
        <authorList>
            <person name="Urmite Genomes"/>
        </authorList>
    </citation>
    <scope>NUCLEOTIDE SEQUENCE [LARGE SCALE GENOMIC DNA]</scope>
    <source>
        <strain evidence="1 2">CSUR P1491</strain>
    </source>
</reference>
<proteinExistence type="predicted"/>
<dbReference type="AlphaFoldDB" id="A0A0E4CRB5"/>
<dbReference type="OrthoDB" id="4714724at2"/>
<dbReference type="EMBL" id="CTEE01000002">
    <property type="protein sequence ID" value="CQD24274.1"/>
    <property type="molecule type" value="Genomic_DNA"/>
</dbReference>